<keyword evidence="3" id="KW-1185">Reference proteome</keyword>
<feature type="compositionally biased region" description="Basic and acidic residues" evidence="1">
    <location>
        <begin position="71"/>
        <end position="81"/>
    </location>
</feature>
<feature type="compositionally biased region" description="Basic and acidic residues" evidence="1">
    <location>
        <begin position="104"/>
        <end position="118"/>
    </location>
</feature>
<feature type="compositionally biased region" description="Pro residues" evidence="1">
    <location>
        <begin position="47"/>
        <end position="60"/>
    </location>
</feature>
<dbReference type="AlphaFoldDB" id="A0AAV2LDS9"/>
<dbReference type="Proteomes" id="UP001497482">
    <property type="component" value="Chromosome 22"/>
</dbReference>
<feature type="region of interest" description="Disordered" evidence="1">
    <location>
        <begin position="36"/>
        <end position="118"/>
    </location>
</feature>
<evidence type="ECO:0000313" key="3">
    <source>
        <dbReference type="Proteomes" id="UP001497482"/>
    </source>
</evidence>
<proteinExistence type="predicted"/>
<evidence type="ECO:0000313" key="2">
    <source>
        <dbReference type="EMBL" id="CAL1597729.1"/>
    </source>
</evidence>
<accession>A0AAV2LDS9</accession>
<reference evidence="2 3" key="1">
    <citation type="submission" date="2024-04" db="EMBL/GenBank/DDBJ databases">
        <authorList>
            <person name="Waldvogel A.-M."/>
            <person name="Schoenle A."/>
        </authorList>
    </citation>
    <scope>NUCLEOTIDE SEQUENCE [LARGE SCALE GENOMIC DNA]</scope>
</reference>
<dbReference type="EMBL" id="OZ035844">
    <property type="protein sequence ID" value="CAL1597729.1"/>
    <property type="molecule type" value="Genomic_DNA"/>
</dbReference>
<name>A0AAV2LDS9_KNICA</name>
<organism evidence="2 3">
    <name type="scientific">Knipowitschia caucasica</name>
    <name type="common">Caucasian dwarf goby</name>
    <name type="synonym">Pomatoschistus caucasicus</name>
    <dbReference type="NCBI Taxonomy" id="637954"/>
    <lineage>
        <taxon>Eukaryota</taxon>
        <taxon>Metazoa</taxon>
        <taxon>Chordata</taxon>
        <taxon>Craniata</taxon>
        <taxon>Vertebrata</taxon>
        <taxon>Euteleostomi</taxon>
        <taxon>Actinopterygii</taxon>
        <taxon>Neopterygii</taxon>
        <taxon>Teleostei</taxon>
        <taxon>Neoteleostei</taxon>
        <taxon>Acanthomorphata</taxon>
        <taxon>Gobiaria</taxon>
        <taxon>Gobiiformes</taxon>
        <taxon>Gobioidei</taxon>
        <taxon>Gobiidae</taxon>
        <taxon>Gobiinae</taxon>
        <taxon>Knipowitschia</taxon>
    </lineage>
</organism>
<sequence>MIKVCTGATSNSLLQTCRRASPGAWCRWYDPWDPPSLSPGSSHMAHQPPPHPSPPPPTPPQTLNEWNKGWLIEKSEDRFQERSSATHSTFPCIHQDSPGLTRTLDTRGLDRTSLRNQD</sequence>
<gene>
    <name evidence="2" type="ORF">KC01_LOCUS26216</name>
</gene>
<protein>
    <submittedName>
        <fullName evidence="2">Uncharacterized protein</fullName>
    </submittedName>
</protein>
<evidence type="ECO:0000256" key="1">
    <source>
        <dbReference type="SAM" id="MobiDB-lite"/>
    </source>
</evidence>